<reference evidence="2 3" key="1">
    <citation type="journal article" date="2014" name="Int. J. Syst. Evol. Microbiol.">
        <title>Complete genome sequence of Corynebacterium casei LMG S-19264T (=DSM 44701T), isolated from a smear-ripened cheese.</title>
        <authorList>
            <consortium name="US DOE Joint Genome Institute (JGI-PGF)"/>
            <person name="Walter F."/>
            <person name="Albersmeier A."/>
            <person name="Kalinowski J."/>
            <person name="Ruckert C."/>
        </authorList>
    </citation>
    <scope>NUCLEOTIDE SEQUENCE [LARGE SCALE GENOMIC DNA]</scope>
    <source>
        <strain evidence="2 3">CGMCC 1.15286</strain>
    </source>
</reference>
<evidence type="ECO:0000313" key="3">
    <source>
        <dbReference type="Proteomes" id="UP000600247"/>
    </source>
</evidence>
<feature type="compositionally biased region" description="Basic and acidic residues" evidence="1">
    <location>
        <begin position="73"/>
        <end position="82"/>
    </location>
</feature>
<comment type="caution">
    <text evidence="2">The sequence shown here is derived from an EMBL/GenBank/DDBJ whole genome shotgun (WGS) entry which is preliminary data.</text>
</comment>
<dbReference type="EMBL" id="BMHY01000013">
    <property type="protein sequence ID" value="GGG84744.1"/>
    <property type="molecule type" value="Genomic_DNA"/>
</dbReference>
<evidence type="ECO:0000313" key="2">
    <source>
        <dbReference type="EMBL" id="GGG84744.1"/>
    </source>
</evidence>
<keyword evidence="3" id="KW-1185">Reference proteome</keyword>
<gene>
    <name evidence="2" type="ORF">GCM10010918_48260</name>
</gene>
<dbReference type="RefSeq" id="WP_188892246.1">
    <property type="nucleotide sequence ID" value="NZ_BMHY01000013.1"/>
</dbReference>
<sequence length="82" mass="9216">MSNAHSTIFLASAAIERKQAVINNGRDGHFIVRGMTAVVVFRKVYRVTRKNCFINKENKKNGDKVVTNPSSDLHQRASEDNI</sequence>
<organism evidence="2 3">
    <name type="scientific">Paenibacillus radicis</name>
    <name type="common">ex Gao et al. 2016</name>
    <dbReference type="NCBI Taxonomy" id="1737354"/>
    <lineage>
        <taxon>Bacteria</taxon>
        <taxon>Bacillati</taxon>
        <taxon>Bacillota</taxon>
        <taxon>Bacilli</taxon>
        <taxon>Bacillales</taxon>
        <taxon>Paenibacillaceae</taxon>
        <taxon>Paenibacillus</taxon>
    </lineage>
</organism>
<evidence type="ECO:0000256" key="1">
    <source>
        <dbReference type="SAM" id="MobiDB-lite"/>
    </source>
</evidence>
<accession>A0A917M7V0</accession>
<dbReference type="AlphaFoldDB" id="A0A917M7V0"/>
<proteinExistence type="predicted"/>
<name>A0A917M7V0_9BACL</name>
<feature type="region of interest" description="Disordered" evidence="1">
    <location>
        <begin position="60"/>
        <end position="82"/>
    </location>
</feature>
<dbReference type="Proteomes" id="UP000600247">
    <property type="component" value="Unassembled WGS sequence"/>
</dbReference>
<protein>
    <submittedName>
        <fullName evidence="2">Uncharacterized protein</fullName>
    </submittedName>
</protein>